<keyword evidence="1" id="KW-0175">Coiled coil</keyword>
<keyword evidence="2" id="KW-1133">Transmembrane helix</keyword>
<keyword evidence="2" id="KW-0812">Transmembrane</keyword>
<protein>
    <submittedName>
        <fullName evidence="3">Uncharacterized protein</fullName>
    </submittedName>
</protein>
<keyword evidence="4" id="KW-1185">Reference proteome</keyword>
<feature type="coiled-coil region" evidence="1">
    <location>
        <begin position="40"/>
        <end position="67"/>
    </location>
</feature>
<gene>
    <name evidence="3" type="ORF">AKJ57_00695</name>
</gene>
<accession>A0A133UBJ4</accession>
<feature type="transmembrane region" description="Helical" evidence="2">
    <location>
        <begin position="159"/>
        <end position="179"/>
    </location>
</feature>
<dbReference type="EMBL" id="LHXJ01000005">
    <property type="protein sequence ID" value="KXA91568.1"/>
    <property type="molecule type" value="Genomic_DNA"/>
</dbReference>
<name>A0A133UBJ4_9EURY</name>
<reference evidence="3 4" key="1">
    <citation type="journal article" date="2016" name="Sci. Rep.">
        <title>Metabolic traits of an uncultured archaeal lineage -MSBL1- from brine pools of the Red Sea.</title>
        <authorList>
            <person name="Mwirichia R."/>
            <person name="Alam I."/>
            <person name="Rashid M."/>
            <person name="Vinu M."/>
            <person name="Ba-Alawi W."/>
            <person name="Anthony Kamau A."/>
            <person name="Kamanda Ngugi D."/>
            <person name="Goker M."/>
            <person name="Klenk H.P."/>
            <person name="Bajic V."/>
            <person name="Stingl U."/>
        </authorList>
    </citation>
    <scope>NUCLEOTIDE SEQUENCE [LARGE SCALE GENOMIC DNA]</scope>
    <source>
        <strain evidence="3">SCGC-AAA259A05</strain>
    </source>
</reference>
<proteinExistence type="predicted"/>
<dbReference type="AlphaFoldDB" id="A0A133UBJ4"/>
<evidence type="ECO:0000256" key="2">
    <source>
        <dbReference type="SAM" id="Phobius"/>
    </source>
</evidence>
<organism evidence="3 4">
    <name type="scientific">candidate division MSBL1 archaeon SCGC-AAA259A05</name>
    <dbReference type="NCBI Taxonomy" id="1698259"/>
    <lineage>
        <taxon>Archaea</taxon>
        <taxon>Methanobacteriati</taxon>
        <taxon>Methanobacteriota</taxon>
        <taxon>candidate division MSBL1</taxon>
    </lineage>
</organism>
<comment type="caution">
    <text evidence="3">The sequence shown here is derived from an EMBL/GenBank/DDBJ whole genome shotgun (WGS) entry which is preliminary data.</text>
</comment>
<dbReference type="Proteomes" id="UP000070163">
    <property type="component" value="Unassembled WGS sequence"/>
</dbReference>
<sequence>MENTARYYDNTEGLIESLNNSRRSLIRAFTLTRYSYQASIMDLERILENQKKVISEFTQAVDELELISDNYTLIYPFEEKRSENTLLDRAYSTVIENLESGGSISSAIESAKPHLENLSTLFGSISHHLEEGARQLNGSENVFEEQKSKTGKELGDSPVLILGIVISVLVFVVLGVYFLRRLNLASIVGT</sequence>
<evidence type="ECO:0000256" key="1">
    <source>
        <dbReference type="SAM" id="Coils"/>
    </source>
</evidence>
<keyword evidence="2" id="KW-0472">Membrane</keyword>
<evidence type="ECO:0000313" key="4">
    <source>
        <dbReference type="Proteomes" id="UP000070163"/>
    </source>
</evidence>
<evidence type="ECO:0000313" key="3">
    <source>
        <dbReference type="EMBL" id="KXA91568.1"/>
    </source>
</evidence>